<dbReference type="InterPro" id="IPR005162">
    <property type="entry name" value="Retrotrans_gag_dom"/>
</dbReference>
<accession>A0AAV0DDN9</accession>
<evidence type="ECO:0000259" key="1">
    <source>
        <dbReference type="Pfam" id="PF03732"/>
    </source>
</evidence>
<keyword evidence="3" id="KW-1185">Reference proteome</keyword>
<dbReference type="Pfam" id="PF03732">
    <property type="entry name" value="Retrotrans_gag"/>
    <property type="match status" value="1"/>
</dbReference>
<sequence>MQITPDVKLTIASWLLEGIASTWWESVEGKYRENISWTNFELELYAQYYSDYEMNAKQREYTTLKQDGGTIKKLEQDFRTLARFLPGYAVNEDCMTGTFGMPNS</sequence>
<evidence type="ECO:0000313" key="3">
    <source>
        <dbReference type="Proteomes" id="UP001152523"/>
    </source>
</evidence>
<dbReference type="AlphaFoldDB" id="A0AAV0DDN9"/>
<gene>
    <name evidence="2" type="ORF">CEPIT_LOCUS13512</name>
</gene>
<name>A0AAV0DDN9_9ASTE</name>
<reference evidence="2" key="1">
    <citation type="submission" date="2022-07" db="EMBL/GenBank/DDBJ databases">
        <authorList>
            <person name="Macas J."/>
            <person name="Novak P."/>
            <person name="Neumann P."/>
        </authorList>
    </citation>
    <scope>NUCLEOTIDE SEQUENCE</scope>
</reference>
<dbReference type="Proteomes" id="UP001152523">
    <property type="component" value="Unassembled WGS sequence"/>
</dbReference>
<protein>
    <recommendedName>
        <fullName evidence="1">Retrotransposon gag domain-containing protein</fullName>
    </recommendedName>
</protein>
<organism evidence="2 3">
    <name type="scientific">Cuscuta epithymum</name>
    <dbReference type="NCBI Taxonomy" id="186058"/>
    <lineage>
        <taxon>Eukaryota</taxon>
        <taxon>Viridiplantae</taxon>
        <taxon>Streptophyta</taxon>
        <taxon>Embryophyta</taxon>
        <taxon>Tracheophyta</taxon>
        <taxon>Spermatophyta</taxon>
        <taxon>Magnoliopsida</taxon>
        <taxon>eudicotyledons</taxon>
        <taxon>Gunneridae</taxon>
        <taxon>Pentapetalae</taxon>
        <taxon>asterids</taxon>
        <taxon>lamiids</taxon>
        <taxon>Solanales</taxon>
        <taxon>Convolvulaceae</taxon>
        <taxon>Cuscuteae</taxon>
        <taxon>Cuscuta</taxon>
        <taxon>Cuscuta subgen. Cuscuta</taxon>
    </lineage>
</organism>
<evidence type="ECO:0000313" key="2">
    <source>
        <dbReference type="EMBL" id="CAH9095904.1"/>
    </source>
</evidence>
<feature type="domain" description="Retrotransposon gag" evidence="1">
    <location>
        <begin position="11"/>
        <end position="93"/>
    </location>
</feature>
<comment type="caution">
    <text evidence="2">The sequence shown here is derived from an EMBL/GenBank/DDBJ whole genome shotgun (WGS) entry which is preliminary data.</text>
</comment>
<dbReference type="EMBL" id="CAMAPF010000085">
    <property type="protein sequence ID" value="CAH9095904.1"/>
    <property type="molecule type" value="Genomic_DNA"/>
</dbReference>
<proteinExistence type="predicted"/>